<name>A0A9Q1GTA7_9CARY</name>
<dbReference type="GO" id="GO:0051287">
    <property type="term" value="F:NAD binding"/>
    <property type="evidence" value="ECO:0007669"/>
    <property type="project" value="InterPro"/>
</dbReference>
<dbReference type="AlphaFoldDB" id="A0A9Q1GTA7"/>
<evidence type="ECO:0000256" key="4">
    <source>
        <dbReference type="ARBA" id="ARBA00005854"/>
    </source>
</evidence>
<dbReference type="InterPro" id="IPR001232">
    <property type="entry name" value="SKP1-like"/>
</dbReference>
<dbReference type="InterPro" id="IPR036296">
    <property type="entry name" value="SKP1-like_dim_sf"/>
</dbReference>
<dbReference type="Gene3D" id="3.40.50.720">
    <property type="entry name" value="NAD(P)-binding Rossmann-like Domain"/>
    <property type="match status" value="2"/>
</dbReference>
<dbReference type="InterPro" id="IPR016897">
    <property type="entry name" value="SKP1"/>
</dbReference>
<evidence type="ECO:0000259" key="18">
    <source>
        <dbReference type="Pfam" id="PF02826"/>
    </source>
</evidence>
<gene>
    <name evidence="20" type="ORF">Cgig2_003156</name>
</gene>
<dbReference type="InterPro" id="IPR006139">
    <property type="entry name" value="D-isomer_2_OHA_DH_cat_dom"/>
</dbReference>
<comment type="similarity">
    <text evidence="5">Belongs to the SKP1 family.</text>
</comment>
<evidence type="ECO:0000256" key="11">
    <source>
        <dbReference type="ARBA" id="ARBA00023238"/>
    </source>
</evidence>
<keyword evidence="21" id="KW-1185">Reference proteome</keyword>
<proteinExistence type="inferred from homology"/>
<evidence type="ECO:0000313" key="20">
    <source>
        <dbReference type="EMBL" id="KAJ8424869.1"/>
    </source>
</evidence>
<sequence>MAKPVSIEVYNPSGKYRVVSTKPMPGTRWINLLVDQDCRVEICTQNKTILSVEDIIALIGDKCDGVIGQLTEDWGETLFSALSRAGGKAFSNMAVGYNNVDVDAANKYGIAVGNTPGVLTETTAELAAALSLAAARRIVEADAFMRAGLYEGWLPHLFVGNLLKGQTVGVIGAGRIGSAYARMMVVFTTNVAHIFLFIHGCYLQSFHTYGEFLKANGEEPVTWKRAATMEEVLQQADVISLHPILDKTTYHLVNKERLSMMKKEAVLINCSRGPVIDEAALVEHLKANPMFRVGLDVFEDEPYMKPGLVDMKNAIVVPHIASASKWTREGMATLAALNVLGQIKGYPVWADANNVEPFLNENVPPPAACPSIVNAKALEVRREIFFTIPHLRGVLYLKLVSLSLSSSVLARVLFAGAIMSSGKKVTLKSSDGETFEVEEAVALESQTIKHMIEDDCADNAIPLPNVTGKILSKVIEYCKKHVDAAAAKSSDDRSSSDEELKAWDAEFVKVDQNTLFDLILAANYLNIKSLLDLTCQTVADMIKGKTPEEIRKTFNIKNDFTPEEEEEVRRENQWAFE</sequence>
<dbReference type="SUPFAM" id="SSF81382">
    <property type="entry name" value="Skp1 dimerisation domain-like"/>
    <property type="match status" value="1"/>
</dbReference>
<comment type="pathway">
    <text evidence="3">Protein modification; protein ubiquitination.</text>
</comment>
<evidence type="ECO:0000256" key="2">
    <source>
        <dbReference type="ARBA" id="ARBA00004275"/>
    </source>
</evidence>
<evidence type="ECO:0000256" key="7">
    <source>
        <dbReference type="ARBA" id="ARBA00022786"/>
    </source>
</evidence>
<dbReference type="Proteomes" id="UP001153076">
    <property type="component" value="Unassembled WGS sequence"/>
</dbReference>
<evidence type="ECO:0000313" key="21">
    <source>
        <dbReference type="Proteomes" id="UP001153076"/>
    </source>
</evidence>
<comment type="subcellular location">
    <subcellularLocation>
        <location evidence="1">Nucleus</location>
    </subcellularLocation>
    <subcellularLocation>
        <location evidence="2">Peroxisome</location>
    </subcellularLocation>
</comment>
<evidence type="ECO:0000256" key="3">
    <source>
        <dbReference type="ARBA" id="ARBA00004906"/>
    </source>
</evidence>
<dbReference type="FunFam" id="3.40.50.720:FF:000207">
    <property type="entry name" value="Glycerate dehydrogenase HPR, peroxisomal"/>
    <property type="match status" value="1"/>
</dbReference>
<feature type="domain" description="SKP1 component dimerisation" evidence="17">
    <location>
        <begin position="528"/>
        <end position="575"/>
    </location>
</feature>
<dbReference type="EC" id="1.1.1.29" evidence="15"/>
<dbReference type="GO" id="GO:0005634">
    <property type="term" value="C:nucleus"/>
    <property type="evidence" value="ECO:0007669"/>
    <property type="project" value="UniProtKB-SubCell"/>
</dbReference>
<evidence type="ECO:0000256" key="12">
    <source>
        <dbReference type="ARBA" id="ARBA00023242"/>
    </source>
</evidence>
<dbReference type="SMART" id="SM00512">
    <property type="entry name" value="Skp1"/>
    <property type="match status" value="1"/>
</dbReference>
<dbReference type="GO" id="GO:0009867">
    <property type="term" value="P:jasmonic acid mediated signaling pathway"/>
    <property type="evidence" value="ECO:0007669"/>
    <property type="project" value="UniProtKB-ARBA"/>
</dbReference>
<dbReference type="Pfam" id="PF02826">
    <property type="entry name" value="2-Hacid_dh_C"/>
    <property type="match status" value="1"/>
</dbReference>
<evidence type="ECO:0000259" key="16">
    <source>
        <dbReference type="Pfam" id="PF00389"/>
    </source>
</evidence>
<protein>
    <recommendedName>
        <fullName evidence="15">glycerate dehydrogenase</fullName>
        <ecNumber evidence="15">1.1.1.29</ecNumber>
    </recommendedName>
</protein>
<keyword evidence="12" id="KW-0539">Nucleus</keyword>
<evidence type="ECO:0000256" key="14">
    <source>
        <dbReference type="ARBA" id="ARBA00060654"/>
    </source>
</evidence>
<dbReference type="OrthoDB" id="9991913at2759"/>
<dbReference type="Pfam" id="PF00389">
    <property type="entry name" value="2-Hacid_dh"/>
    <property type="match status" value="1"/>
</dbReference>
<feature type="domain" description="D-isomer specific 2-hydroxyacid dehydrogenase NAD-binding" evidence="18">
    <location>
        <begin position="129"/>
        <end position="321"/>
    </location>
</feature>
<dbReference type="PANTHER" id="PTHR11165">
    <property type="entry name" value="SKP1"/>
    <property type="match status" value="1"/>
</dbReference>
<comment type="catalytic activity">
    <reaction evidence="13">
        <text>(R)-glycerate + NAD(+) = 3-hydroxypyruvate + NADH + H(+)</text>
        <dbReference type="Rhea" id="RHEA:17905"/>
        <dbReference type="ChEBI" id="CHEBI:15378"/>
        <dbReference type="ChEBI" id="CHEBI:16659"/>
        <dbReference type="ChEBI" id="CHEBI:17180"/>
        <dbReference type="ChEBI" id="CHEBI:57540"/>
        <dbReference type="ChEBI" id="CHEBI:57945"/>
        <dbReference type="EC" id="1.1.1.29"/>
    </reaction>
</comment>
<keyword evidence="7" id="KW-0833">Ubl conjugation pathway</keyword>
<dbReference type="FunFam" id="3.30.710.10:FF:000057">
    <property type="entry name" value="SKP1-like protein 1A"/>
    <property type="match status" value="1"/>
</dbReference>
<dbReference type="GO" id="GO:0006511">
    <property type="term" value="P:ubiquitin-dependent protein catabolic process"/>
    <property type="evidence" value="ECO:0007669"/>
    <property type="project" value="InterPro"/>
</dbReference>
<dbReference type="InterPro" id="IPR011333">
    <property type="entry name" value="SKP1/BTB/POZ_sf"/>
</dbReference>
<keyword evidence="9" id="KW-0520">NAD</keyword>
<feature type="domain" description="SKP1 component POZ" evidence="19">
    <location>
        <begin position="423"/>
        <end position="482"/>
    </location>
</feature>
<dbReference type="InterPro" id="IPR036291">
    <property type="entry name" value="NAD(P)-bd_dom_sf"/>
</dbReference>
<evidence type="ECO:0000259" key="19">
    <source>
        <dbReference type="Pfam" id="PF03931"/>
    </source>
</evidence>
<dbReference type="SUPFAM" id="SSF54695">
    <property type="entry name" value="POZ domain"/>
    <property type="match status" value="1"/>
</dbReference>
<accession>A0A9Q1GTA7</accession>
<feature type="domain" description="D-isomer specific 2-hydroxyacid dehydrogenase catalytic" evidence="16">
    <location>
        <begin position="32"/>
        <end position="346"/>
    </location>
</feature>
<reference evidence="20" key="1">
    <citation type="submission" date="2022-04" db="EMBL/GenBank/DDBJ databases">
        <title>Carnegiea gigantea Genome sequencing and assembly v2.</title>
        <authorList>
            <person name="Copetti D."/>
            <person name="Sanderson M.J."/>
            <person name="Burquez A."/>
            <person name="Wojciechowski M.F."/>
        </authorList>
    </citation>
    <scope>NUCLEOTIDE SEQUENCE</scope>
    <source>
        <strain evidence="20">SGP5-SGP5p</strain>
        <tissue evidence="20">Aerial part</tissue>
    </source>
</reference>
<dbReference type="GO" id="GO:0009854">
    <property type="term" value="P:oxidative photosynthetic carbon pathway"/>
    <property type="evidence" value="ECO:0007669"/>
    <property type="project" value="UniProtKB-KW"/>
</dbReference>
<dbReference type="CDD" id="cd18322">
    <property type="entry name" value="BTB_POZ_SKP1"/>
    <property type="match status" value="1"/>
</dbReference>
<dbReference type="CDD" id="cd05301">
    <property type="entry name" value="GDH"/>
    <property type="match status" value="1"/>
</dbReference>
<dbReference type="GO" id="GO:0008465">
    <property type="term" value="F:hydroxypyruvate reductase (NADH) activity"/>
    <property type="evidence" value="ECO:0007669"/>
    <property type="project" value="UniProtKB-EC"/>
</dbReference>
<dbReference type="InterPro" id="IPR016072">
    <property type="entry name" value="Skp1_comp_dimer"/>
</dbReference>
<evidence type="ECO:0000256" key="9">
    <source>
        <dbReference type="ARBA" id="ARBA00023027"/>
    </source>
</evidence>
<evidence type="ECO:0000256" key="13">
    <source>
        <dbReference type="ARBA" id="ARBA00052847"/>
    </source>
</evidence>
<evidence type="ECO:0000256" key="15">
    <source>
        <dbReference type="ARBA" id="ARBA00066607"/>
    </source>
</evidence>
<dbReference type="SUPFAM" id="SSF52283">
    <property type="entry name" value="Formate/glycerate dehydrogenase catalytic domain-like"/>
    <property type="match status" value="1"/>
</dbReference>
<evidence type="ECO:0000259" key="17">
    <source>
        <dbReference type="Pfam" id="PF01466"/>
    </source>
</evidence>
<evidence type="ECO:0000256" key="8">
    <source>
        <dbReference type="ARBA" id="ARBA00023002"/>
    </source>
</evidence>
<dbReference type="Pfam" id="PF03931">
    <property type="entry name" value="Skp1_POZ"/>
    <property type="match status" value="1"/>
</dbReference>
<dbReference type="InterPro" id="IPR006140">
    <property type="entry name" value="D-isomer_DH_NAD-bd"/>
</dbReference>
<keyword evidence="6" id="KW-0323">Glycolate pathway</keyword>
<organism evidence="20 21">
    <name type="scientific">Carnegiea gigantea</name>
    <dbReference type="NCBI Taxonomy" id="171969"/>
    <lineage>
        <taxon>Eukaryota</taxon>
        <taxon>Viridiplantae</taxon>
        <taxon>Streptophyta</taxon>
        <taxon>Embryophyta</taxon>
        <taxon>Tracheophyta</taxon>
        <taxon>Spermatophyta</taxon>
        <taxon>Magnoliopsida</taxon>
        <taxon>eudicotyledons</taxon>
        <taxon>Gunneridae</taxon>
        <taxon>Pentapetalae</taxon>
        <taxon>Caryophyllales</taxon>
        <taxon>Cactineae</taxon>
        <taxon>Cactaceae</taxon>
        <taxon>Cactoideae</taxon>
        <taxon>Echinocereeae</taxon>
        <taxon>Carnegiea</taxon>
    </lineage>
</organism>
<dbReference type="Gene3D" id="3.30.710.10">
    <property type="entry name" value="Potassium Channel Kv1.1, Chain A"/>
    <property type="match status" value="1"/>
</dbReference>
<comment type="pathway">
    <text evidence="14">Photosynthesis; photorespiration; 3-phospho-D-glycerate from glycine: step 3/4.</text>
</comment>
<comment type="caution">
    <text evidence="20">The sequence shown here is derived from an EMBL/GenBank/DDBJ whole genome shotgun (WGS) entry which is preliminary data.</text>
</comment>
<evidence type="ECO:0000256" key="1">
    <source>
        <dbReference type="ARBA" id="ARBA00004123"/>
    </source>
</evidence>
<evidence type="ECO:0000256" key="10">
    <source>
        <dbReference type="ARBA" id="ARBA00023140"/>
    </source>
</evidence>
<dbReference type="SUPFAM" id="SSF51735">
    <property type="entry name" value="NAD(P)-binding Rossmann-fold domains"/>
    <property type="match status" value="1"/>
</dbReference>
<evidence type="ECO:0000256" key="5">
    <source>
        <dbReference type="ARBA" id="ARBA00009993"/>
    </source>
</evidence>
<comment type="similarity">
    <text evidence="4">Belongs to the D-isomer specific 2-hydroxyacid dehydrogenase family.</text>
</comment>
<dbReference type="Pfam" id="PF01466">
    <property type="entry name" value="Skp1"/>
    <property type="match status" value="1"/>
</dbReference>
<keyword evidence="11" id="KW-0601">Photorespiration</keyword>
<evidence type="ECO:0000256" key="6">
    <source>
        <dbReference type="ARBA" id="ARBA00022594"/>
    </source>
</evidence>
<keyword evidence="8" id="KW-0560">Oxidoreductase</keyword>
<dbReference type="InterPro" id="IPR016073">
    <property type="entry name" value="Skp1_comp_POZ"/>
</dbReference>
<keyword evidence="10" id="KW-0576">Peroxisome</keyword>
<dbReference type="EMBL" id="JAKOGI010001591">
    <property type="protein sequence ID" value="KAJ8424869.1"/>
    <property type="molecule type" value="Genomic_DNA"/>
</dbReference>
<dbReference type="GO" id="GO:0005777">
    <property type="term" value="C:peroxisome"/>
    <property type="evidence" value="ECO:0007669"/>
    <property type="project" value="UniProtKB-SubCell"/>
</dbReference>